<keyword evidence="4" id="KW-1133">Transmembrane helix</keyword>
<dbReference type="GO" id="GO:0016757">
    <property type="term" value="F:glycosyltransferase activity"/>
    <property type="evidence" value="ECO:0007669"/>
    <property type="project" value="UniProtKB-KW"/>
</dbReference>
<keyword evidence="3 7" id="KW-0808">Transferase</keyword>
<dbReference type="InterPro" id="IPR001173">
    <property type="entry name" value="Glyco_trans_2-like"/>
</dbReference>
<dbReference type="Pfam" id="PF05157">
    <property type="entry name" value="MshEN"/>
    <property type="match status" value="1"/>
</dbReference>
<feature type="transmembrane region" description="Helical" evidence="4">
    <location>
        <begin position="499"/>
        <end position="519"/>
    </location>
</feature>
<evidence type="ECO:0000256" key="4">
    <source>
        <dbReference type="SAM" id="Phobius"/>
    </source>
</evidence>
<name>A0A239PPP1_9RHOB</name>
<gene>
    <name evidence="7" type="ORF">SAMN05444959_102412</name>
</gene>
<dbReference type="EMBL" id="FZQB01000002">
    <property type="protein sequence ID" value="SNT71892.1"/>
    <property type="molecule type" value="Genomic_DNA"/>
</dbReference>
<keyword evidence="4" id="KW-0472">Membrane</keyword>
<reference evidence="7 8" key="1">
    <citation type="submission" date="2017-07" db="EMBL/GenBank/DDBJ databases">
        <authorList>
            <person name="Sun Z.S."/>
            <person name="Albrecht U."/>
            <person name="Echele G."/>
            <person name="Lee C.C."/>
        </authorList>
    </citation>
    <scope>NUCLEOTIDE SEQUENCE [LARGE SCALE GENOMIC DNA]</scope>
    <source>
        <strain evidence="7 8">DSM 14827</strain>
    </source>
</reference>
<evidence type="ECO:0000313" key="7">
    <source>
        <dbReference type="EMBL" id="SNT71892.1"/>
    </source>
</evidence>
<feature type="domain" description="Glycosyltransferase 2-like" evidence="6">
    <location>
        <begin position="328"/>
        <end position="522"/>
    </location>
</feature>
<evidence type="ECO:0000256" key="2">
    <source>
        <dbReference type="ARBA" id="ARBA00022676"/>
    </source>
</evidence>
<dbReference type="Pfam" id="PF13632">
    <property type="entry name" value="Glyco_trans_2_3"/>
    <property type="match status" value="1"/>
</dbReference>
<feature type="transmembrane region" description="Helical" evidence="4">
    <location>
        <begin position="163"/>
        <end position="182"/>
    </location>
</feature>
<proteinExistence type="inferred from homology"/>
<feature type="domain" description="Type II secretion system protein GspE N-terminal" evidence="5">
    <location>
        <begin position="59"/>
        <end position="134"/>
    </location>
</feature>
<accession>A0A239PPP1</accession>
<keyword evidence="8" id="KW-1185">Reference proteome</keyword>
<organism evidence="7 8">
    <name type="scientific">Paracoccus seriniphilus</name>
    <dbReference type="NCBI Taxonomy" id="184748"/>
    <lineage>
        <taxon>Bacteria</taxon>
        <taxon>Pseudomonadati</taxon>
        <taxon>Pseudomonadota</taxon>
        <taxon>Alphaproteobacteria</taxon>
        <taxon>Rhodobacterales</taxon>
        <taxon>Paracoccaceae</taxon>
        <taxon>Paracoccus</taxon>
    </lineage>
</organism>
<feature type="transmembrane region" description="Helical" evidence="4">
    <location>
        <begin position="539"/>
        <end position="561"/>
    </location>
</feature>
<dbReference type="PANTHER" id="PTHR43630:SF1">
    <property type="entry name" value="POLY-BETA-1,6-N-ACETYL-D-GLUCOSAMINE SYNTHASE"/>
    <property type="match status" value="1"/>
</dbReference>
<dbReference type="SUPFAM" id="SSF53448">
    <property type="entry name" value="Nucleotide-diphospho-sugar transferases"/>
    <property type="match status" value="1"/>
</dbReference>
<dbReference type="AlphaFoldDB" id="A0A239PPP1"/>
<evidence type="ECO:0000259" key="6">
    <source>
        <dbReference type="Pfam" id="PF13632"/>
    </source>
</evidence>
<dbReference type="Gene3D" id="3.90.550.10">
    <property type="entry name" value="Spore Coat Polysaccharide Biosynthesis Protein SpsA, Chain A"/>
    <property type="match status" value="1"/>
</dbReference>
<dbReference type="InterPro" id="IPR007831">
    <property type="entry name" value="T2SS_GspE_N"/>
</dbReference>
<sequence length="665" mass="74090">MSPLGKILVEDGAVDAGNLLKAIVMRQRQNVRLGKILLTHGWVTPQALTRALSRQWRTSMLDPAQTPVDPRLIDIVGVEFCLSHGILPWRRIGGTTWVATAHPETFEDLRPHLPEELGRIRMLLCSEEQIRDAILSTRRGHMIRAAEMRVPAADSCRSRNEALIGRIAVLLVAALASALWFYPSWTFALLTGIVTIGLIAQTGLKLTAFLCTLWATVRSKAGNIDLPGHSGAKEMNAPLPVISVIVPLFEESDVAGRLVARLSRLSYPRELTDIVLAVEESDAITLDALGRTALPHWIRVVEVPDGPIKTKPRALNYALNFCHGQIVGIWDAEDRPDPDQLHRIARHFHFAAPETGCIQGALDYYNPRTNWLARCFTVEYAAWFRVLLPGIARLGLVVPLGGTTCFFRREALDDVDAWDAWNVTEDADLGVRLARRGWRTEIVETTTDEEANCRVLPWIRQRSRWLKGFALTWGVHMRHPARLWQELGPRRFIGFQVQFLAMLTQYLLAPMLWSFWLLALGLAHPVSDTLEPLTGGHAITALIVLFLTSEMIGLIIGLYAVRGTKHRHLLPWVPTLHVYFPLGCFAGWKAIHEIIAKPFYWDKTAHGIYDATDSEEQPVQIPGTIVLPTFGPINDTGLSDLSEPKTFPALASSGSHTTGRIARAG</sequence>
<dbReference type="InterPro" id="IPR037257">
    <property type="entry name" value="T2SS_E_N_sf"/>
</dbReference>
<keyword evidence="2" id="KW-0328">Glycosyltransferase</keyword>
<evidence type="ECO:0000259" key="5">
    <source>
        <dbReference type="Pfam" id="PF05157"/>
    </source>
</evidence>
<dbReference type="PANTHER" id="PTHR43630">
    <property type="entry name" value="POLY-BETA-1,6-N-ACETYL-D-GLUCOSAMINE SYNTHASE"/>
    <property type="match status" value="1"/>
</dbReference>
<dbReference type="SUPFAM" id="SSF160246">
    <property type="entry name" value="EspE N-terminal domain-like"/>
    <property type="match status" value="1"/>
</dbReference>
<dbReference type="Proteomes" id="UP000198307">
    <property type="component" value="Unassembled WGS sequence"/>
</dbReference>
<evidence type="ECO:0000256" key="3">
    <source>
        <dbReference type="ARBA" id="ARBA00022679"/>
    </source>
</evidence>
<protein>
    <submittedName>
        <fullName evidence="7">Glycosyltransferase, catalytic subunit of cellulose synthase and poly-beta-1,6-N-acetylglucosamine synthase</fullName>
    </submittedName>
</protein>
<evidence type="ECO:0000256" key="1">
    <source>
        <dbReference type="ARBA" id="ARBA00006739"/>
    </source>
</evidence>
<feature type="transmembrane region" description="Helical" evidence="4">
    <location>
        <begin position="188"/>
        <end position="215"/>
    </location>
</feature>
<evidence type="ECO:0000313" key="8">
    <source>
        <dbReference type="Proteomes" id="UP000198307"/>
    </source>
</evidence>
<keyword evidence="4" id="KW-0812">Transmembrane</keyword>
<comment type="similarity">
    <text evidence="1">Belongs to the glycosyltransferase 2 family.</text>
</comment>
<dbReference type="InterPro" id="IPR029044">
    <property type="entry name" value="Nucleotide-diphossugar_trans"/>
</dbReference>